<keyword evidence="6" id="KW-0472">Membrane</keyword>
<dbReference type="FunFam" id="3.90.70.10:FF:000026">
    <property type="entry name" value="Ubiquitin carboxyl-terminal hydrolase 15"/>
    <property type="match status" value="1"/>
</dbReference>
<dbReference type="InterPro" id="IPR002893">
    <property type="entry name" value="Znf_MYND"/>
</dbReference>
<dbReference type="SUPFAM" id="SSF144232">
    <property type="entry name" value="HIT/MYND zinc finger-like"/>
    <property type="match status" value="1"/>
</dbReference>
<name>A0A1U8A4I0_NELNU</name>
<dbReference type="GO" id="GO:0016579">
    <property type="term" value="P:protein deubiquitination"/>
    <property type="evidence" value="ECO:0007669"/>
    <property type="project" value="InterPro"/>
</dbReference>
<dbReference type="AlphaFoldDB" id="A0A1U8A4I0"/>
<dbReference type="InterPro" id="IPR001394">
    <property type="entry name" value="Peptidase_C19_UCH"/>
</dbReference>
<dbReference type="OrthoDB" id="420187at2759"/>
<dbReference type="PROSITE" id="PS50865">
    <property type="entry name" value="ZF_MYND_2"/>
    <property type="match status" value="1"/>
</dbReference>
<proteinExistence type="inferred from homology"/>
<dbReference type="InterPro" id="IPR038765">
    <property type="entry name" value="Papain-like_cys_pep_sf"/>
</dbReference>
<keyword evidence="3" id="KW-0863">Zinc-finger</keyword>
<dbReference type="InterPro" id="IPR018200">
    <property type="entry name" value="USP_CS"/>
</dbReference>
<feature type="transmembrane region" description="Helical" evidence="6">
    <location>
        <begin position="12"/>
        <end position="31"/>
    </location>
</feature>
<keyword evidence="4" id="KW-0862">Zinc</keyword>
<dbReference type="PROSITE" id="PS01360">
    <property type="entry name" value="ZF_MYND_1"/>
    <property type="match status" value="1"/>
</dbReference>
<gene>
    <name evidence="8" type="primary">LOC104599075</name>
</gene>
<evidence type="ECO:0000256" key="3">
    <source>
        <dbReference type="ARBA" id="ARBA00022771"/>
    </source>
</evidence>
<dbReference type="InterPro" id="IPR050164">
    <property type="entry name" value="Peptidase_C19"/>
</dbReference>
<keyword evidence="6" id="KW-1133">Transmembrane helix</keyword>
<evidence type="ECO:0000256" key="4">
    <source>
        <dbReference type="ARBA" id="ARBA00022833"/>
    </source>
</evidence>
<dbReference type="KEGG" id="nnu:104599075"/>
<accession>A0A1U8A4I0</accession>
<dbReference type="InterPro" id="IPR028889">
    <property type="entry name" value="USP"/>
</dbReference>
<feature type="region of interest" description="Disordered" evidence="5">
    <location>
        <begin position="550"/>
        <end position="578"/>
    </location>
</feature>
<dbReference type="Pfam" id="PF01753">
    <property type="entry name" value="zf-MYND"/>
    <property type="match status" value="1"/>
</dbReference>
<keyword evidence="6" id="KW-0812">Transmembrane</keyword>
<organism evidence="7 8">
    <name type="scientific">Nelumbo nucifera</name>
    <name type="common">Sacred lotus</name>
    <dbReference type="NCBI Taxonomy" id="4432"/>
    <lineage>
        <taxon>Eukaryota</taxon>
        <taxon>Viridiplantae</taxon>
        <taxon>Streptophyta</taxon>
        <taxon>Embryophyta</taxon>
        <taxon>Tracheophyta</taxon>
        <taxon>Spermatophyta</taxon>
        <taxon>Magnoliopsida</taxon>
        <taxon>Proteales</taxon>
        <taxon>Nelumbonaceae</taxon>
        <taxon>Nelumbo</taxon>
    </lineage>
</organism>
<dbReference type="PROSITE" id="PS00972">
    <property type="entry name" value="USP_1"/>
    <property type="match status" value="1"/>
</dbReference>
<dbReference type="PANTHER" id="PTHR24006">
    <property type="entry name" value="UBIQUITIN CARBOXYL-TERMINAL HYDROLASE"/>
    <property type="match status" value="1"/>
</dbReference>
<dbReference type="STRING" id="4432.A0A1U8A4I0"/>
<evidence type="ECO:0000256" key="1">
    <source>
        <dbReference type="ARBA" id="ARBA00009085"/>
    </source>
</evidence>
<sequence>MHVSGLFLDPSWVLQLVFTAFLFVLGFLHLVKNTASKYFVVDANFDGGGGGGGVVATGDGSLGTGEEMLAVDGGGQLCAMCGNSARKKCSGCKTVRYCSETCQREHWNKIHKHKCKELKSAGNVALKPHSGSFERRTSSHGGKLNGPASMDPGNETCKALQQSKKVLFPYDEFVKLFSWDKLGFPPCGLLNCGNSCFANVVLQCLGFTRPLVAYLLEKGHRRECRRNDWCFLCELQTHVERASQSLHPFSPINILSRLPNIGGNLGYGKQEDAHEFMRFAIDTMQSVCLDKFGGEKVLPPSSQETTLIQHIFGGHLQSEVICTQCNKISNRCENMMDLTVEIHGDATSLEECLDQFTVKEWLDGENMYKCDGCNEYVKAWKRLTIHQAPNILTIALKRFQSGRFGKLNKKVTFPETLDLGPYMNEARGGADLYRLYAVVVHVDMLNASFFGHYICYVKDFRGKWYRVDDCKVMTVELDEVLSQGAYMLLYSRICVRPTFVKPLESSTNELQLVEEPPERKPPCSQPIDSLVIPGSIDSVGGNGCQFSDVPHSEDLNPEEESSIGVHPEPAKEHPQDMDVDCPDSGSLRLKNIEGCCSNDSIPTEAASVEFLQEGFSEDMNLDNPDSVSMGLKNVHGHSSKCFPAEIGAPDEFVQGGYPQLASIWEASSSIQVHSLENGMPNSISGLGSNCEDGHGVSNYSNCFVSFESSNEDLCSQKDVCATSQPPDASSVIGILGTNDPARSQSLTNTNEDNVVTVESEKCSHESLEPKASKLARDNSCCREKSKPLFPPGFLNNDTSIKSLKKGLKAIIGCNEVNPLCTIERKCSGLSNQSTVEVNSSSEFFSQLTSISSEKQLECSNKDEMVNKEVGEVGNLLNGSCNGDTLSGFSDAGCNTGQGVFCENSSDILDYNMLPQGPAKNPGIKLTPLFSLGFLDKGTRKRYPNRDEKTSSELEIGPSCKYDVNCNGLAKPASSHQITGEVKDNDTIFLDRSDLVTSPSLVKKQPNEHLNMDEMAHKQCEVGNPHNYNGYAESTISYEQWRNANHCDPGQKIVYENNEQVKDHRVISSQTKAALKPILTPGFLNRNESLNGNGNTHRKPVTAGSCKVNTNCNGFVENGFLHQSSGKVNNHAENSPDCDILLASSSLVDTQNEKCLSKGEKANKGLGEAGNDCNNYCNGGNELLLPKEKNGSNIRGFDSGQMALSRKGEDWPMDDSMQLLFPCLGKPLGKNSSNGDRKFQDLGETIHHKVEANCNRLVDG</sequence>
<dbReference type="Pfam" id="PF00443">
    <property type="entry name" value="UCH"/>
    <property type="match status" value="1"/>
</dbReference>
<dbReference type="RefSeq" id="XP_010259741.1">
    <property type="nucleotide sequence ID" value="XM_010261439.2"/>
</dbReference>
<comment type="similarity">
    <text evidence="1">Belongs to the peptidase C19 family.</text>
</comment>
<dbReference type="PROSITE" id="PS50235">
    <property type="entry name" value="USP_3"/>
    <property type="match status" value="1"/>
</dbReference>
<evidence type="ECO:0000313" key="8">
    <source>
        <dbReference type="RefSeq" id="XP_010259741.1"/>
    </source>
</evidence>
<dbReference type="Gene3D" id="3.90.70.10">
    <property type="entry name" value="Cysteine proteinases"/>
    <property type="match status" value="1"/>
</dbReference>
<dbReference type="Proteomes" id="UP000189703">
    <property type="component" value="Unplaced"/>
</dbReference>
<keyword evidence="2" id="KW-0479">Metal-binding</keyword>
<protein>
    <submittedName>
        <fullName evidence="8">Uncharacterized protein LOC104599075</fullName>
    </submittedName>
</protein>
<keyword evidence="7" id="KW-1185">Reference proteome</keyword>
<feature type="region of interest" description="Disordered" evidence="5">
    <location>
        <begin position="129"/>
        <end position="151"/>
    </location>
</feature>
<dbReference type="GO" id="GO:0008270">
    <property type="term" value="F:zinc ion binding"/>
    <property type="evidence" value="ECO:0007669"/>
    <property type="project" value="UniProtKB-KW"/>
</dbReference>
<evidence type="ECO:0000256" key="2">
    <source>
        <dbReference type="ARBA" id="ARBA00022723"/>
    </source>
</evidence>
<dbReference type="Gene3D" id="6.10.140.2220">
    <property type="match status" value="1"/>
</dbReference>
<dbReference type="CDD" id="cd02661">
    <property type="entry name" value="Peptidase_C19E"/>
    <property type="match status" value="1"/>
</dbReference>
<dbReference type="SUPFAM" id="SSF54001">
    <property type="entry name" value="Cysteine proteinases"/>
    <property type="match status" value="1"/>
</dbReference>
<evidence type="ECO:0000313" key="7">
    <source>
        <dbReference type="Proteomes" id="UP000189703"/>
    </source>
</evidence>
<reference evidence="8" key="1">
    <citation type="submission" date="2025-08" db="UniProtKB">
        <authorList>
            <consortium name="RefSeq"/>
        </authorList>
    </citation>
    <scope>IDENTIFICATION</scope>
</reference>
<dbReference type="eggNOG" id="KOG1865">
    <property type="taxonomic scope" value="Eukaryota"/>
</dbReference>
<dbReference type="GeneID" id="104599075"/>
<evidence type="ECO:0000256" key="5">
    <source>
        <dbReference type="SAM" id="MobiDB-lite"/>
    </source>
</evidence>
<dbReference type="PANTHER" id="PTHR24006:SF677">
    <property type="entry name" value="UBIQUITIN CARBOXYL-TERMINAL HYDROLASE 19"/>
    <property type="match status" value="1"/>
</dbReference>
<dbReference type="GO" id="GO:0004843">
    <property type="term" value="F:cysteine-type deubiquitinase activity"/>
    <property type="evidence" value="ECO:0000318"/>
    <property type="project" value="GO_Central"/>
</dbReference>
<dbReference type="GO" id="GO:0005829">
    <property type="term" value="C:cytosol"/>
    <property type="evidence" value="ECO:0000318"/>
    <property type="project" value="GO_Central"/>
</dbReference>
<dbReference type="GO" id="GO:0031647">
    <property type="term" value="P:regulation of protein stability"/>
    <property type="evidence" value="ECO:0000318"/>
    <property type="project" value="GO_Central"/>
</dbReference>
<evidence type="ECO:0000256" key="6">
    <source>
        <dbReference type="SAM" id="Phobius"/>
    </source>
</evidence>
<dbReference type="GO" id="GO:0005634">
    <property type="term" value="C:nucleus"/>
    <property type="evidence" value="ECO:0000318"/>
    <property type="project" value="GO_Central"/>
</dbReference>